<evidence type="ECO:0000259" key="1">
    <source>
        <dbReference type="PROSITE" id="PS50848"/>
    </source>
</evidence>
<dbReference type="EMBL" id="GL376619">
    <property type="status" value="NOT_ANNOTATED_CDS"/>
    <property type="molecule type" value="Genomic_DNA"/>
</dbReference>
<dbReference type="Proteomes" id="UP000019132">
    <property type="component" value="Unassembled WGS sequence"/>
</dbReference>
<dbReference type="SUPFAM" id="SSF55961">
    <property type="entry name" value="Bet v1-like"/>
    <property type="match status" value="1"/>
</dbReference>
<organism evidence="2 3">
    <name type="scientific">Globisporangium ultimum (strain ATCC 200006 / CBS 805.95 / DAOM BR144)</name>
    <name type="common">Pythium ultimum</name>
    <dbReference type="NCBI Taxonomy" id="431595"/>
    <lineage>
        <taxon>Eukaryota</taxon>
        <taxon>Sar</taxon>
        <taxon>Stramenopiles</taxon>
        <taxon>Oomycota</taxon>
        <taxon>Peronosporomycetes</taxon>
        <taxon>Pythiales</taxon>
        <taxon>Pythiaceae</taxon>
        <taxon>Globisporangium</taxon>
    </lineage>
</organism>
<proteinExistence type="predicted"/>
<dbReference type="PROSITE" id="PS50848">
    <property type="entry name" value="START"/>
    <property type="match status" value="1"/>
</dbReference>
<dbReference type="eggNOG" id="ENOG502RUTI">
    <property type="taxonomic scope" value="Eukaryota"/>
</dbReference>
<sequence>MVLNSGVEVAHGVVDSVKMATIENQEAKQEAVRTLAIPAPITTVRACLEEFENDSINRLLVRYAGADVLPNGWRDGPENKGIKVVYGQVDGSDWFTMRTVGKLRVSAAKAAQILVAADMVPKFDEMTKEVRLLERLSEATEVRVVSAKSVMFTSARDFCVATTVRKEASGRIVIATRSVDHPQGNQKGYVRALIHISGYIVTPDPHDPNACELAVIAHMDLGGNMPAMVVRYLGLSAPIKLVQKIDEVTYSTKL</sequence>
<accession>K3WT67</accession>
<dbReference type="CDD" id="cd00177">
    <property type="entry name" value="START"/>
    <property type="match status" value="1"/>
</dbReference>
<dbReference type="OMA" id="NCEWPAM"/>
<dbReference type="Gene3D" id="3.30.530.20">
    <property type="match status" value="1"/>
</dbReference>
<dbReference type="AlphaFoldDB" id="K3WT67"/>
<name>K3WT67_GLOUD</name>
<evidence type="ECO:0000313" key="2">
    <source>
        <dbReference type="EnsemblProtists" id="PYU1_T008161"/>
    </source>
</evidence>
<dbReference type="STRING" id="431595.K3WT67"/>
<reference evidence="3" key="2">
    <citation type="submission" date="2010-04" db="EMBL/GenBank/DDBJ databases">
        <authorList>
            <person name="Buell R."/>
            <person name="Hamilton J."/>
            <person name="Hostetler J."/>
        </authorList>
    </citation>
    <scope>NUCLEOTIDE SEQUENCE [LARGE SCALE GENOMIC DNA]</scope>
    <source>
        <strain evidence="3">DAOM:BR144</strain>
    </source>
</reference>
<dbReference type="GO" id="GO:0005737">
    <property type="term" value="C:cytoplasm"/>
    <property type="evidence" value="ECO:0007669"/>
    <property type="project" value="UniProtKB-ARBA"/>
</dbReference>
<dbReference type="PANTHER" id="PTHR19308:SF14">
    <property type="entry name" value="START DOMAIN-CONTAINING PROTEIN"/>
    <property type="match status" value="1"/>
</dbReference>
<dbReference type="PANTHER" id="PTHR19308">
    <property type="entry name" value="PHOSPHATIDYLCHOLINE TRANSFER PROTEIN"/>
    <property type="match status" value="1"/>
</dbReference>
<dbReference type="InParanoid" id="K3WT67"/>
<dbReference type="Pfam" id="PF01852">
    <property type="entry name" value="START"/>
    <property type="match status" value="1"/>
</dbReference>
<dbReference type="GO" id="GO:0008289">
    <property type="term" value="F:lipid binding"/>
    <property type="evidence" value="ECO:0007669"/>
    <property type="project" value="InterPro"/>
</dbReference>
<dbReference type="InterPro" id="IPR051213">
    <property type="entry name" value="START_lipid_transfer"/>
</dbReference>
<dbReference type="InterPro" id="IPR002913">
    <property type="entry name" value="START_lipid-bd_dom"/>
</dbReference>
<protein>
    <recommendedName>
        <fullName evidence="1">START domain-containing protein</fullName>
    </recommendedName>
</protein>
<dbReference type="HOGENOM" id="CLU_103219_0_0_1"/>
<keyword evidence="3" id="KW-1185">Reference proteome</keyword>
<dbReference type="VEuPathDB" id="FungiDB:PYU1_G008145"/>
<reference evidence="2" key="3">
    <citation type="submission" date="2015-02" db="UniProtKB">
        <authorList>
            <consortium name="EnsemblProtists"/>
        </authorList>
    </citation>
    <scope>IDENTIFICATION</scope>
    <source>
        <strain evidence="2">DAOM BR144</strain>
    </source>
</reference>
<dbReference type="SMART" id="SM00234">
    <property type="entry name" value="START"/>
    <property type="match status" value="1"/>
</dbReference>
<evidence type="ECO:0000313" key="3">
    <source>
        <dbReference type="Proteomes" id="UP000019132"/>
    </source>
</evidence>
<dbReference type="InterPro" id="IPR023393">
    <property type="entry name" value="START-like_dom_sf"/>
</dbReference>
<feature type="domain" description="START" evidence="1">
    <location>
        <begin position="71"/>
        <end position="233"/>
    </location>
</feature>
<reference evidence="3" key="1">
    <citation type="journal article" date="2010" name="Genome Biol.">
        <title>Genome sequence of the necrotrophic plant pathogen Pythium ultimum reveals original pathogenicity mechanisms and effector repertoire.</title>
        <authorList>
            <person name="Levesque C.A."/>
            <person name="Brouwer H."/>
            <person name="Cano L."/>
            <person name="Hamilton J.P."/>
            <person name="Holt C."/>
            <person name="Huitema E."/>
            <person name="Raffaele S."/>
            <person name="Robideau G.P."/>
            <person name="Thines M."/>
            <person name="Win J."/>
            <person name="Zerillo M.M."/>
            <person name="Beakes G.W."/>
            <person name="Boore J.L."/>
            <person name="Busam D."/>
            <person name="Dumas B."/>
            <person name="Ferriera S."/>
            <person name="Fuerstenberg S.I."/>
            <person name="Gachon C.M."/>
            <person name="Gaulin E."/>
            <person name="Govers F."/>
            <person name="Grenville-Briggs L."/>
            <person name="Horner N."/>
            <person name="Hostetler J."/>
            <person name="Jiang R.H."/>
            <person name="Johnson J."/>
            <person name="Krajaejun T."/>
            <person name="Lin H."/>
            <person name="Meijer H.J."/>
            <person name="Moore B."/>
            <person name="Morris P."/>
            <person name="Phuntmart V."/>
            <person name="Puiu D."/>
            <person name="Shetty J."/>
            <person name="Stajich J.E."/>
            <person name="Tripathy S."/>
            <person name="Wawra S."/>
            <person name="van West P."/>
            <person name="Whitty B.R."/>
            <person name="Coutinho P.M."/>
            <person name="Henrissat B."/>
            <person name="Martin F."/>
            <person name="Thomas P.D."/>
            <person name="Tyler B.M."/>
            <person name="De Vries R.P."/>
            <person name="Kamoun S."/>
            <person name="Yandell M."/>
            <person name="Tisserat N."/>
            <person name="Buell C.R."/>
        </authorList>
    </citation>
    <scope>NUCLEOTIDE SEQUENCE</scope>
    <source>
        <strain evidence="3">DAOM:BR144</strain>
    </source>
</reference>
<dbReference type="EnsemblProtists" id="PYU1_T008161">
    <property type="protein sequence ID" value="PYU1_T008161"/>
    <property type="gene ID" value="PYU1_G008145"/>
</dbReference>